<gene>
    <name evidence="1" type="ORF">L6452_31935</name>
</gene>
<reference evidence="1 2" key="2">
    <citation type="journal article" date="2022" name="Mol. Ecol. Resour.">
        <title>The genomes of chicory, endive, great burdock and yacon provide insights into Asteraceae paleo-polyploidization history and plant inulin production.</title>
        <authorList>
            <person name="Fan W."/>
            <person name="Wang S."/>
            <person name="Wang H."/>
            <person name="Wang A."/>
            <person name="Jiang F."/>
            <person name="Liu H."/>
            <person name="Zhao H."/>
            <person name="Xu D."/>
            <person name="Zhang Y."/>
        </authorList>
    </citation>
    <scope>NUCLEOTIDE SEQUENCE [LARGE SCALE GENOMIC DNA]</scope>
    <source>
        <strain evidence="2">cv. Niubang</strain>
    </source>
</reference>
<dbReference type="Proteomes" id="UP001055879">
    <property type="component" value="Linkage Group LG11"/>
</dbReference>
<comment type="caution">
    <text evidence="1">The sequence shown here is derived from an EMBL/GenBank/DDBJ whole genome shotgun (WGS) entry which is preliminary data.</text>
</comment>
<proteinExistence type="predicted"/>
<sequence length="107" mass="11654">MKRTLTASGIILFRPSGRRYSLCFTGLDTRVEGVAALFAASPRTPTSFLLRLGNDSETFDVIPRPEDDFRVDELLFVMFGVTFLEVASSSNCAGLSAKLACRSLTSP</sequence>
<dbReference type="EMBL" id="CM042057">
    <property type="protein sequence ID" value="KAI3692126.1"/>
    <property type="molecule type" value="Genomic_DNA"/>
</dbReference>
<organism evidence="1 2">
    <name type="scientific">Arctium lappa</name>
    <name type="common">Greater burdock</name>
    <name type="synonym">Lappa major</name>
    <dbReference type="NCBI Taxonomy" id="4217"/>
    <lineage>
        <taxon>Eukaryota</taxon>
        <taxon>Viridiplantae</taxon>
        <taxon>Streptophyta</taxon>
        <taxon>Embryophyta</taxon>
        <taxon>Tracheophyta</taxon>
        <taxon>Spermatophyta</taxon>
        <taxon>Magnoliopsida</taxon>
        <taxon>eudicotyledons</taxon>
        <taxon>Gunneridae</taxon>
        <taxon>Pentapetalae</taxon>
        <taxon>asterids</taxon>
        <taxon>campanulids</taxon>
        <taxon>Asterales</taxon>
        <taxon>Asteraceae</taxon>
        <taxon>Carduoideae</taxon>
        <taxon>Cardueae</taxon>
        <taxon>Arctiinae</taxon>
        <taxon>Arctium</taxon>
    </lineage>
</organism>
<keyword evidence="2" id="KW-1185">Reference proteome</keyword>
<name>A0ACB8Z426_ARCLA</name>
<reference evidence="2" key="1">
    <citation type="journal article" date="2022" name="Mol. Ecol. Resour.">
        <title>The genomes of chicory, endive, great burdock and yacon provide insights into Asteraceae palaeo-polyploidization history and plant inulin production.</title>
        <authorList>
            <person name="Fan W."/>
            <person name="Wang S."/>
            <person name="Wang H."/>
            <person name="Wang A."/>
            <person name="Jiang F."/>
            <person name="Liu H."/>
            <person name="Zhao H."/>
            <person name="Xu D."/>
            <person name="Zhang Y."/>
        </authorList>
    </citation>
    <scope>NUCLEOTIDE SEQUENCE [LARGE SCALE GENOMIC DNA]</scope>
    <source>
        <strain evidence="2">cv. Niubang</strain>
    </source>
</reference>
<evidence type="ECO:0000313" key="1">
    <source>
        <dbReference type="EMBL" id="KAI3692126.1"/>
    </source>
</evidence>
<accession>A0ACB8Z426</accession>
<evidence type="ECO:0000313" key="2">
    <source>
        <dbReference type="Proteomes" id="UP001055879"/>
    </source>
</evidence>
<protein>
    <submittedName>
        <fullName evidence="1">Uncharacterized protein</fullName>
    </submittedName>
</protein>